<gene>
    <name evidence="1" type="ORF">TDIB3V08_LOCUS8409</name>
</gene>
<dbReference type="EMBL" id="OA569122">
    <property type="protein sequence ID" value="CAD7202224.1"/>
    <property type="molecule type" value="Genomic_DNA"/>
</dbReference>
<evidence type="ECO:0000313" key="1">
    <source>
        <dbReference type="EMBL" id="CAD7202224.1"/>
    </source>
</evidence>
<dbReference type="AlphaFoldDB" id="A0A7R8VPA6"/>
<accession>A0A7R8VPA6</accession>
<proteinExistence type="predicted"/>
<name>A0A7R8VPA6_TIMDO</name>
<organism evidence="1">
    <name type="scientific">Timema douglasi</name>
    <name type="common">Walking stick</name>
    <dbReference type="NCBI Taxonomy" id="61478"/>
    <lineage>
        <taxon>Eukaryota</taxon>
        <taxon>Metazoa</taxon>
        <taxon>Ecdysozoa</taxon>
        <taxon>Arthropoda</taxon>
        <taxon>Hexapoda</taxon>
        <taxon>Insecta</taxon>
        <taxon>Pterygota</taxon>
        <taxon>Neoptera</taxon>
        <taxon>Polyneoptera</taxon>
        <taxon>Phasmatodea</taxon>
        <taxon>Timematodea</taxon>
        <taxon>Timematoidea</taxon>
        <taxon>Timematidae</taxon>
        <taxon>Timema</taxon>
    </lineage>
</organism>
<protein>
    <submittedName>
        <fullName evidence="1">Uncharacterized protein</fullName>
    </submittedName>
</protein>
<reference evidence="1" key="1">
    <citation type="submission" date="2020-11" db="EMBL/GenBank/DDBJ databases">
        <authorList>
            <person name="Tran Van P."/>
        </authorList>
    </citation>
    <scope>NUCLEOTIDE SEQUENCE</scope>
</reference>
<sequence length="187" mass="21206">MSWGKYKYVKQWGVSLNQLMSRRFWGWKYDSGPTEKDAILCEVKRDKVTSPEQREKIEIRNQEDKSIVNPLVYTKRPTSGQLMSRCIQIKEDQVTNKLIHYEQSAHQAKGPGMDSHKSVPGLKVEARALSTEVRHLAPKPPGHPDINKSIRIFNGKSNSNSNPVELNTTSALANYVTKAGLSFLQIK</sequence>